<gene>
    <name evidence="6" type="ORF">OSTQU699_LOCUS4094</name>
</gene>
<dbReference type="AlphaFoldDB" id="A0A8S1IY55"/>
<dbReference type="Gene3D" id="3.40.50.300">
    <property type="entry name" value="P-loop containing nucleotide triphosphate hydrolases"/>
    <property type="match status" value="1"/>
</dbReference>
<feature type="compositionally biased region" description="Basic and acidic residues" evidence="4">
    <location>
        <begin position="451"/>
        <end position="463"/>
    </location>
</feature>
<evidence type="ECO:0000256" key="2">
    <source>
        <dbReference type="ARBA" id="ARBA00022840"/>
    </source>
</evidence>
<accession>A0A8S1IY55</accession>
<dbReference type="GO" id="GO:0140664">
    <property type="term" value="F:ATP-dependent DNA damage sensor activity"/>
    <property type="evidence" value="ECO:0007669"/>
    <property type="project" value="InterPro"/>
</dbReference>
<dbReference type="InterPro" id="IPR027417">
    <property type="entry name" value="P-loop_NTPase"/>
</dbReference>
<feature type="domain" description="DNA mismatch repair proteins mutS family" evidence="5">
    <location>
        <begin position="148"/>
        <end position="339"/>
    </location>
</feature>
<dbReference type="GO" id="GO:0006298">
    <property type="term" value="P:mismatch repair"/>
    <property type="evidence" value="ECO:0007669"/>
    <property type="project" value="InterPro"/>
</dbReference>
<dbReference type="EMBL" id="CAJHUC010000878">
    <property type="protein sequence ID" value="CAD7698735.1"/>
    <property type="molecule type" value="Genomic_DNA"/>
</dbReference>
<evidence type="ECO:0000259" key="5">
    <source>
        <dbReference type="SMART" id="SM00534"/>
    </source>
</evidence>
<dbReference type="InterPro" id="IPR000432">
    <property type="entry name" value="DNA_mismatch_repair_MutS_C"/>
</dbReference>
<dbReference type="PANTHER" id="PTHR48466:SF2">
    <property type="entry name" value="OS10G0509000 PROTEIN"/>
    <property type="match status" value="1"/>
</dbReference>
<evidence type="ECO:0000256" key="4">
    <source>
        <dbReference type="SAM" id="MobiDB-lite"/>
    </source>
</evidence>
<feature type="region of interest" description="Disordered" evidence="4">
    <location>
        <begin position="419"/>
        <end position="467"/>
    </location>
</feature>
<dbReference type="SUPFAM" id="SSF52540">
    <property type="entry name" value="P-loop containing nucleoside triphosphate hydrolases"/>
    <property type="match status" value="1"/>
</dbReference>
<keyword evidence="7" id="KW-1185">Reference proteome</keyword>
<comment type="caution">
    <text evidence="6">The sequence shown here is derived from an EMBL/GenBank/DDBJ whole genome shotgun (WGS) entry which is preliminary data.</text>
</comment>
<evidence type="ECO:0000313" key="6">
    <source>
        <dbReference type="EMBL" id="CAD7698735.1"/>
    </source>
</evidence>
<keyword evidence="3" id="KW-0238">DNA-binding</keyword>
<dbReference type="InterPro" id="IPR045076">
    <property type="entry name" value="MutS"/>
</dbReference>
<dbReference type="PANTHER" id="PTHR48466">
    <property type="entry name" value="OS10G0509000 PROTEIN-RELATED"/>
    <property type="match status" value="1"/>
</dbReference>
<sequence>MTAEEAVLWKLTGLCVDSLHDLEYAARLVAGLDLALARAKYTSWVDGTLPEFVSMQPTSRSDGHEEGHGVQGTLMDKGQALTNGAAENSSSDGFLVRLERFRHPLLLGEFLLHRKKVLRRERMPGELFEEDDILRPPVAVDVRFRPQTKAVVITGSNTGGKTCSIKGVGLAALMARAGLGIPAEPPVLLPCYSAVLADIGDEQSLTSSLSTFSGHLARIQALRKEADGNCLVLLDEVGTGTDAEEGAALGAALLMELVKGGQGGALTVLATTHHAVLTTLAYRDPLSRFENASVEFDEERLVPTYRLLWGIPGRSNALEIGARLGMPHEIVEAAKARLGDGETGISAVIKQLEVVERQRRQGRDELRKFDLQVAKLKQDRDRLSYKVSGLQQQEHAAKRRMYSSILSEARTKLRQIRREQQLKSQLPASKRNVGATSTARREQKQTQSAARMKEQQAAKSREDLDAETEWDPRVGDVVYVPKLGSNARIVGTGPGEKLEVQAGSFMRLTVTKDAISRAK</sequence>
<name>A0A8S1IY55_9CHLO</name>
<dbReference type="Proteomes" id="UP000708148">
    <property type="component" value="Unassembled WGS sequence"/>
</dbReference>
<reference evidence="6" key="1">
    <citation type="submission" date="2020-12" db="EMBL/GenBank/DDBJ databases">
        <authorList>
            <person name="Iha C."/>
        </authorList>
    </citation>
    <scope>NUCLEOTIDE SEQUENCE</scope>
</reference>
<evidence type="ECO:0000256" key="1">
    <source>
        <dbReference type="ARBA" id="ARBA00022741"/>
    </source>
</evidence>
<dbReference type="GO" id="GO:0030983">
    <property type="term" value="F:mismatched DNA binding"/>
    <property type="evidence" value="ECO:0007669"/>
    <property type="project" value="InterPro"/>
</dbReference>
<dbReference type="OrthoDB" id="1924787at2759"/>
<protein>
    <recommendedName>
        <fullName evidence="5">DNA mismatch repair proteins mutS family domain-containing protein</fullName>
    </recommendedName>
</protein>
<organism evidence="6 7">
    <name type="scientific">Ostreobium quekettii</name>
    <dbReference type="NCBI Taxonomy" id="121088"/>
    <lineage>
        <taxon>Eukaryota</taxon>
        <taxon>Viridiplantae</taxon>
        <taxon>Chlorophyta</taxon>
        <taxon>core chlorophytes</taxon>
        <taxon>Ulvophyceae</taxon>
        <taxon>TCBD clade</taxon>
        <taxon>Bryopsidales</taxon>
        <taxon>Ostreobineae</taxon>
        <taxon>Ostreobiaceae</taxon>
        <taxon>Ostreobium</taxon>
    </lineage>
</organism>
<dbReference type="GO" id="GO:0005524">
    <property type="term" value="F:ATP binding"/>
    <property type="evidence" value="ECO:0007669"/>
    <property type="project" value="UniProtKB-KW"/>
</dbReference>
<evidence type="ECO:0000256" key="3">
    <source>
        <dbReference type="ARBA" id="ARBA00023125"/>
    </source>
</evidence>
<evidence type="ECO:0000313" key="7">
    <source>
        <dbReference type="Proteomes" id="UP000708148"/>
    </source>
</evidence>
<proteinExistence type="predicted"/>
<dbReference type="Pfam" id="PF00488">
    <property type="entry name" value="MutS_V"/>
    <property type="match status" value="1"/>
</dbReference>
<keyword evidence="1" id="KW-0547">Nucleotide-binding</keyword>
<keyword evidence="2" id="KW-0067">ATP-binding</keyword>
<dbReference type="SMART" id="SM00534">
    <property type="entry name" value="MUTSac"/>
    <property type="match status" value="1"/>
</dbReference>